<evidence type="ECO:0000259" key="5">
    <source>
        <dbReference type="Pfam" id="PF24827"/>
    </source>
</evidence>
<protein>
    <submittedName>
        <fullName evidence="6">Succinylglutamate desuccinylase</fullName>
    </submittedName>
</protein>
<dbReference type="CDD" id="cd06251">
    <property type="entry name" value="M14_ASTE_ASPA-like"/>
    <property type="match status" value="1"/>
</dbReference>
<comment type="caution">
    <text evidence="6">The sequence shown here is derived from an EMBL/GenBank/DDBJ whole genome shotgun (WGS) entry which is preliminary data.</text>
</comment>
<evidence type="ECO:0000313" key="6">
    <source>
        <dbReference type="EMBL" id="KNG93945.1"/>
    </source>
</evidence>
<comment type="cofactor">
    <cofactor evidence="1">
        <name>Zn(2+)</name>
        <dbReference type="ChEBI" id="CHEBI:29105"/>
    </cofactor>
</comment>
<dbReference type="Gene3D" id="3.40.630.10">
    <property type="entry name" value="Zn peptidases"/>
    <property type="match status" value="1"/>
</dbReference>
<dbReference type="SUPFAM" id="SSF53187">
    <property type="entry name" value="Zn-dependent exopeptidases"/>
    <property type="match status" value="1"/>
</dbReference>
<reference evidence="6 7" key="1">
    <citation type="journal article" date="2015" name="Int. J. Syst. Evol. Microbiol.">
        <title>Aestuariivita atlantica sp. nov., isolated from deep sea sediment of the Atlantic Ocean.</title>
        <authorList>
            <person name="Li G."/>
            <person name="Lai Q."/>
            <person name="Du Y."/>
            <person name="Liu X."/>
            <person name="Sun F."/>
            <person name="Shao Z."/>
        </authorList>
    </citation>
    <scope>NUCLEOTIDE SEQUENCE [LARGE SCALE GENOMIC DNA]</scope>
    <source>
        <strain evidence="6 7">22II-S11-z3</strain>
    </source>
</reference>
<dbReference type="EMBL" id="AQQZ01000003">
    <property type="protein sequence ID" value="KNG93945.1"/>
    <property type="molecule type" value="Genomic_DNA"/>
</dbReference>
<organism evidence="6 7">
    <name type="scientific">Pseudaestuariivita atlantica</name>
    <dbReference type="NCBI Taxonomy" id="1317121"/>
    <lineage>
        <taxon>Bacteria</taxon>
        <taxon>Pseudomonadati</taxon>
        <taxon>Pseudomonadota</taxon>
        <taxon>Alphaproteobacteria</taxon>
        <taxon>Rhodobacterales</taxon>
        <taxon>Paracoccaceae</taxon>
        <taxon>Pseudaestuariivita</taxon>
    </lineage>
</organism>
<dbReference type="PANTHER" id="PTHR37326">
    <property type="entry name" value="BLL3975 PROTEIN"/>
    <property type="match status" value="1"/>
</dbReference>
<gene>
    <name evidence="6" type="ORF">ATO11_06635</name>
</gene>
<dbReference type="PIRSF" id="PIRSF039012">
    <property type="entry name" value="ASP"/>
    <property type="match status" value="1"/>
</dbReference>
<dbReference type="GO" id="GO:0046872">
    <property type="term" value="F:metal ion binding"/>
    <property type="evidence" value="ECO:0007669"/>
    <property type="project" value="UniProtKB-KW"/>
</dbReference>
<dbReference type="PANTHER" id="PTHR37326:SF2">
    <property type="entry name" value="SUCCINYLGLUTAMATE DESUCCINYLASE_ASPARTOACYLASE FAMILY PROTEIN"/>
    <property type="match status" value="1"/>
</dbReference>
<accession>A0A0L1JQD9</accession>
<proteinExistence type="predicted"/>
<keyword evidence="2" id="KW-0479">Metal-binding</keyword>
<dbReference type="PATRIC" id="fig|1317121.7.peg.1928"/>
<keyword evidence="3" id="KW-0378">Hydrolase</keyword>
<evidence type="ECO:0000256" key="1">
    <source>
        <dbReference type="ARBA" id="ARBA00001947"/>
    </source>
</evidence>
<keyword evidence="7" id="KW-1185">Reference proteome</keyword>
<dbReference type="InterPro" id="IPR043795">
    <property type="entry name" value="N-alpha-Ac-DABA-like"/>
</dbReference>
<dbReference type="GO" id="GO:0016788">
    <property type="term" value="F:hydrolase activity, acting on ester bonds"/>
    <property type="evidence" value="ECO:0007669"/>
    <property type="project" value="InterPro"/>
</dbReference>
<evidence type="ECO:0000313" key="7">
    <source>
        <dbReference type="Proteomes" id="UP000036938"/>
    </source>
</evidence>
<evidence type="ECO:0000256" key="3">
    <source>
        <dbReference type="ARBA" id="ARBA00022801"/>
    </source>
</evidence>
<evidence type="ECO:0000256" key="2">
    <source>
        <dbReference type="ARBA" id="ARBA00022723"/>
    </source>
</evidence>
<name>A0A0L1JQD9_9RHOB</name>
<dbReference type="InterPro" id="IPR053138">
    <property type="entry name" value="N-alpha-Ac-DABA_deacetylase"/>
</dbReference>
<keyword evidence="4" id="KW-0862">Zinc</keyword>
<dbReference type="STRING" id="1317121.ATO11_06635"/>
<dbReference type="GO" id="GO:0016811">
    <property type="term" value="F:hydrolase activity, acting on carbon-nitrogen (but not peptide) bonds, in linear amides"/>
    <property type="evidence" value="ECO:0007669"/>
    <property type="project" value="InterPro"/>
</dbReference>
<dbReference type="Pfam" id="PF24827">
    <property type="entry name" value="AstE_AspA_cat"/>
    <property type="match status" value="1"/>
</dbReference>
<dbReference type="Proteomes" id="UP000036938">
    <property type="component" value="Unassembled WGS sequence"/>
</dbReference>
<dbReference type="InterPro" id="IPR055438">
    <property type="entry name" value="AstE_AspA_cat"/>
</dbReference>
<dbReference type="RefSeq" id="WP_050530076.1">
    <property type="nucleotide sequence ID" value="NZ_AQQZ01000003.1"/>
</dbReference>
<feature type="domain" description="Succinylglutamate desuccinylase/Aspartoacylase catalytic" evidence="5">
    <location>
        <begin position="47"/>
        <end position="224"/>
    </location>
</feature>
<evidence type="ECO:0000256" key="4">
    <source>
        <dbReference type="ARBA" id="ARBA00022833"/>
    </source>
</evidence>
<dbReference type="AlphaFoldDB" id="A0A0L1JQD9"/>
<dbReference type="OrthoDB" id="9782876at2"/>
<sequence length="347" mass="37475">MPKVQPFRIAGRDVAPGTRKTVDIPVSVLSDHTPISMSVHVVHGKVPGPVMFVSGAIHGDEVIGVEIIRRILASKSLNTLKGTLLAVPIVNAYGLINHSRYLPDRRDLNRCFPGSETGSLAARLANRFMTDIVTRADIGIDLHSAAIHRTNYPQVRVSPGDDAMQKLAEVFGAPVVMKSPLRDGSLRHAARAIGKPILLFEGGEGLRFDEFTIRAGVAGVLRVMHDQGMISRRGVAKPKGTPQFCTSSKWVRAPMGGLLRIFKSDGALVRRGELLAAVSDPFGEQEKEILAPFSGIIVGRAVMPVVNEGDAVFHIGRVKSMTEAEGAVEDLESQLGDDPMFDEDEII</sequence>